<evidence type="ECO:0000256" key="2">
    <source>
        <dbReference type="ARBA" id="ARBA00005417"/>
    </source>
</evidence>
<dbReference type="Proteomes" id="UP000594001">
    <property type="component" value="Chromosome"/>
</dbReference>
<evidence type="ECO:0000256" key="3">
    <source>
        <dbReference type="ARBA" id="ARBA00022448"/>
    </source>
</evidence>
<keyword evidence="4" id="KW-1003">Cell membrane</keyword>
<evidence type="ECO:0000256" key="5">
    <source>
        <dbReference type="ARBA" id="ARBA00022741"/>
    </source>
</evidence>
<comment type="similarity">
    <text evidence="2">Belongs to the ABC transporter superfamily.</text>
</comment>
<dbReference type="Gene3D" id="3.40.50.300">
    <property type="entry name" value="P-loop containing nucleotide triphosphate hydrolases"/>
    <property type="match status" value="1"/>
</dbReference>
<gene>
    <name evidence="10" type="primary">artM</name>
    <name evidence="10" type="ORF">CPBP_00805</name>
</gene>
<dbReference type="InterPro" id="IPR017871">
    <property type="entry name" value="ABC_transporter-like_CS"/>
</dbReference>
<dbReference type="PANTHER" id="PTHR43166:SF9">
    <property type="entry name" value="GLUTAMATE_ASPARTATE IMPORT ATP-BINDING PROTEIN GLTL"/>
    <property type="match status" value="1"/>
</dbReference>
<keyword evidence="6 10" id="KW-0067">ATP-binding</keyword>
<evidence type="ECO:0000313" key="10">
    <source>
        <dbReference type="EMBL" id="QOL20028.1"/>
    </source>
</evidence>
<evidence type="ECO:0000256" key="1">
    <source>
        <dbReference type="ARBA" id="ARBA00004202"/>
    </source>
</evidence>
<dbReference type="Pfam" id="PF00005">
    <property type="entry name" value="ABC_tran"/>
    <property type="match status" value="1"/>
</dbReference>
<keyword evidence="8" id="KW-0472">Membrane</keyword>
<sequence>MIEIRNLSKQFDRRVILDNLTLSVPKGQTLAIVGPSGSGKSTLLRCINMLEKPDAGNIFINGEDVTDPKINLDRIRSNVGMVFQGFNLFPHMTVLQNITYAPKVVDKKTQRQAEERALDILDKVGLKEKANAYPAEISGGQKQRVAIARCLAMDPYVILFDEPTSALDPEMVKEVLDVIRNVKGDHITKLIVTHEMSFAKEVADRIIFMDHGIILEDRDPKSFFAAPESDRAKTFLQNLT</sequence>
<dbReference type="RefSeq" id="WP_350331583.1">
    <property type="nucleotide sequence ID" value="NZ_CP054719.1"/>
</dbReference>
<dbReference type="PROSITE" id="PS50893">
    <property type="entry name" value="ABC_TRANSPORTER_2"/>
    <property type="match status" value="1"/>
</dbReference>
<evidence type="ECO:0000256" key="8">
    <source>
        <dbReference type="ARBA" id="ARBA00023136"/>
    </source>
</evidence>
<evidence type="ECO:0000313" key="11">
    <source>
        <dbReference type="Proteomes" id="UP000594001"/>
    </source>
</evidence>
<name>A0A7L9RUH4_9PROT</name>
<evidence type="ECO:0000256" key="7">
    <source>
        <dbReference type="ARBA" id="ARBA00022970"/>
    </source>
</evidence>
<accession>A0A7L9RUH4</accession>
<keyword evidence="11" id="KW-1185">Reference proteome</keyword>
<dbReference type="InterPro" id="IPR027417">
    <property type="entry name" value="P-loop_NTPase"/>
</dbReference>
<dbReference type="InterPro" id="IPR003593">
    <property type="entry name" value="AAA+_ATPase"/>
</dbReference>
<keyword evidence="7" id="KW-0029">Amino-acid transport</keyword>
<reference evidence="10 11" key="1">
    <citation type="submission" date="2020-06" db="EMBL/GenBank/DDBJ databases">
        <title>The endosymbiont of the kinetoplastid Bodo saltans is a Paracaedibacter-like alpha-proteobacterium possessing a putative toxin-antitoxin system.</title>
        <authorList>
            <person name="Midha S."/>
            <person name="Rigden D.J."/>
            <person name="Siozios S."/>
            <person name="Hurst G.D.D."/>
            <person name="Jackson A.P."/>
        </authorList>
    </citation>
    <scope>NUCLEOTIDE SEQUENCE [LARGE SCALE GENOMIC DNA]</scope>
    <source>
        <strain evidence="10">Lake Konstanz</strain>
    </source>
</reference>
<evidence type="ECO:0000259" key="9">
    <source>
        <dbReference type="PROSITE" id="PS50893"/>
    </source>
</evidence>
<dbReference type="GO" id="GO:0005886">
    <property type="term" value="C:plasma membrane"/>
    <property type="evidence" value="ECO:0007669"/>
    <property type="project" value="UniProtKB-SubCell"/>
</dbReference>
<evidence type="ECO:0000256" key="6">
    <source>
        <dbReference type="ARBA" id="ARBA00022840"/>
    </source>
</evidence>
<dbReference type="InterPro" id="IPR003439">
    <property type="entry name" value="ABC_transporter-like_ATP-bd"/>
</dbReference>
<dbReference type="EMBL" id="CP054719">
    <property type="protein sequence ID" value="QOL20028.1"/>
    <property type="molecule type" value="Genomic_DNA"/>
</dbReference>
<keyword evidence="5" id="KW-0547">Nucleotide-binding</keyword>
<dbReference type="PIRSF" id="PIRSF039085">
    <property type="entry name" value="ABC_ATPase_HisP"/>
    <property type="match status" value="1"/>
</dbReference>
<dbReference type="CDD" id="cd03262">
    <property type="entry name" value="ABC_HisP_GlnQ"/>
    <property type="match status" value="1"/>
</dbReference>
<dbReference type="AlphaFoldDB" id="A0A7L9RUH4"/>
<dbReference type="GO" id="GO:0005524">
    <property type="term" value="F:ATP binding"/>
    <property type="evidence" value="ECO:0007669"/>
    <property type="project" value="UniProtKB-KW"/>
</dbReference>
<dbReference type="KEGG" id="pbal:CPBP_00805"/>
<comment type="subcellular location">
    <subcellularLocation>
        <location evidence="1">Cell membrane</location>
        <topology evidence="1">Peripheral membrane protein</topology>
    </subcellularLocation>
</comment>
<dbReference type="InterPro" id="IPR030679">
    <property type="entry name" value="ABC_ATPase_HisP-typ"/>
</dbReference>
<dbReference type="PROSITE" id="PS00211">
    <property type="entry name" value="ABC_TRANSPORTER_1"/>
    <property type="match status" value="1"/>
</dbReference>
<dbReference type="SUPFAM" id="SSF52540">
    <property type="entry name" value="P-loop containing nucleoside triphosphate hydrolases"/>
    <property type="match status" value="1"/>
</dbReference>
<dbReference type="SMART" id="SM00382">
    <property type="entry name" value="AAA"/>
    <property type="match status" value="1"/>
</dbReference>
<dbReference type="PANTHER" id="PTHR43166">
    <property type="entry name" value="AMINO ACID IMPORT ATP-BINDING PROTEIN"/>
    <property type="match status" value="1"/>
</dbReference>
<feature type="domain" description="ABC transporter" evidence="9">
    <location>
        <begin position="2"/>
        <end position="236"/>
    </location>
</feature>
<dbReference type="GO" id="GO:0015424">
    <property type="term" value="F:ABC-type amino acid transporter activity"/>
    <property type="evidence" value="ECO:0007669"/>
    <property type="project" value="InterPro"/>
</dbReference>
<organism evidence="10 11">
    <name type="scientific">Candidatus Bodocaedibacter vickermanii</name>
    <dbReference type="NCBI Taxonomy" id="2741701"/>
    <lineage>
        <taxon>Bacteria</taxon>
        <taxon>Pseudomonadati</taxon>
        <taxon>Pseudomonadota</taxon>
        <taxon>Alphaproteobacteria</taxon>
        <taxon>Holosporales</taxon>
        <taxon>Candidatus Paracaedibacteraceae</taxon>
        <taxon>Candidatus Bodocaedibacter</taxon>
    </lineage>
</organism>
<dbReference type="GO" id="GO:0016887">
    <property type="term" value="F:ATP hydrolysis activity"/>
    <property type="evidence" value="ECO:0007669"/>
    <property type="project" value="InterPro"/>
</dbReference>
<proteinExistence type="inferred from homology"/>
<dbReference type="FunFam" id="3.40.50.300:FF:000020">
    <property type="entry name" value="Amino acid ABC transporter ATP-binding component"/>
    <property type="match status" value="1"/>
</dbReference>
<dbReference type="InterPro" id="IPR050086">
    <property type="entry name" value="MetN_ABC_transporter-like"/>
</dbReference>
<evidence type="ECO:0000256" key="4">
    <source>
        <dbReference type="ARBA" id="ARBA00022475"/>
    </source>
</evidence>
<keyword evidence="3" id="KW-0813">Transport</keyword>
<protein>
    <submittedName>
        <fullName evidence="10">Arginine transport ATP-binding protein ArtM</fullName>
    </submittedName>
</protein>